<accession>A0ACB0LJ74</accession>
<evidence type="ECO:0000313" key="1">
    <source>
        <dbReference type="EMBL" id="CAJ2669562.1"/>
    </source>
</evidence>
<sequence length="219" mass="25814">MMALSTSFSNLFPFLSPPSKSPQPPQLPLLHHHNNHRNKFIPLVLSRSETSSSVTSSSSQQREQDNLDLSFDSLSGTDSMFYASPYNVQVVIEDDEVEERVVGRFRRDVLRAGVIQEFKRRRYFEDKQEEKKRRIQDAAKRNRRARYPRYVCALWMGTLREDRSTTTTGRMIQNLRRTRRMMMIPGIYLKRMCNNFDIRINSPYLYDSSHFTVRGFVCM</sequence>
<dbReference type="Proteomes" id="UP001177021">
    <property type="component" value="Unassembled WGS sequence"/>
</dbReference>
<protein>
    <submittedName>
        <fullName evidence="1">Uncharacterized protein</fullName>
    </submittedName>
</protein>
<comment type="caution">
    <text evidence="1">The sequence shown here is derived from an EMBL/GenBank/DDBJ whole genome shotgun (WGS) entry which is preliminary data.</text>
</comment>
<gene>
    <name evidence="1" type="ORF">MILVUS5_LOCUS33755</name>
</gene>
<keyword evidence="2" id="KW-1185">Reference proteome</keyword>
<evidence type="ECO:0000313" key="2">
    <source>
        <dbReference type="Proteomes" id="UP001177021"/>
    </source>
</evidence>
<name>A0ACB0LJ74_TRIPR</name>
<dbReference type="EMBL" id="CASHSV030000615">
    <property type="protein sequence ID" value="CAJ2669562.1"/>
    <property type="molecule type" value="Genomic_DNA"/>
</dbReference>
<organism evidence="1 2">
    <name type="scientific">Trifolium pratense</name>
    <name type="common">Red clover</name>
    <dbReference type="NCBI Taxonomy" id="57577"/>
    <lineage>
        <taxon>Eukaryota</taxon>
        <taxon>Viridiplantae</taxon>
        <taxon>Streptophyta</taxon>
        <taxon>Embryophyta</taxon>
        <taxon>Tracheophyta</taxon>
        <taxon>Spermatophyta</taxon>
        <taxon>Magnoliopsida</taxon>
        <taxon>eudicotyledons</taxon>
        <taxon>Gunneridae</taxon>
        <taxon>Pentapetalae</taxon>
        <taxon>rosids</taxon>
        <taxon>fabids</taxon>
        <taxon>Fabales</taxon>
        <taxon>Fabaceae</taxon>
        <taxon>Papilionoideae</taxon>
        <taxon>50 kb inversion clade</taxon>
        <taxon>NPAAA clade</taxon>
        <taxon>Hologalegina</taxon>
        <taxon>IRL clade</taxon>
        <taxon>Trifolieae</taxon>
        <taxon>Trifolium</taxon>
    </lineage>
</organism>
<proteinExistence type="predicted"/>
<reference evidence="1" key="1">
    <citation type="submission" date="2023-10" db="EMBL/GenBank/DDBJ databases">
        <authorList>
            <person name="Rodriguez Cubillos JULIANA M."/>
            <person name="De Vega J."/>
        </authorList>
    </citation>
    <scope>NUCLEOTIDE SEQUENCE</scope>
</reference>